<comment type="caution">
    <text evidence="2">The sequence shown here is derived from an EMBL/GenBank/DDBJ whole genome shotgun (WGS) entry which is preliminary data.</text>
</comment>
<reference evidence="2 3" key="1">
    <citation type="journal article" date="2014" name="FEMS Microbiol. Ecol.">
        <title>Genomic differentiation among two strains of the PS1 clade isolated from geographically separated marine habitats.</title>
        <authorList>
            <person name="Jimenez-Infante F."/>
            <person name="Ngugi D.K."/>
            <person name="Alam I."/>
            <person name="Rashid M."/>
            <person name="Baalawi W."/>
            <person name="Kamau A.A."/>
            <person name="Bajic V.B."/>
            <person name="Stingl U."/>
        </authorList>
    </citation>
    <scope>NUCLEOTIDE SEQUENCE [LARGE SCALE GENOMIC DNA]</scope>
    <source>
        <strain evidence="2 3">RS24</strain>
    </source>
</reference>
<sequence length="264" mass="29049">MKLALDHLTVMDTTPINLVRAAEASHCEGFCLFMQSLEVLPRMPLFNLIESPTEQRDLKAMMQTASISLDVAYPFTLAGRTEIKSFQAGLECAAFLEAEFVNALIYDRDDARREDNFLIFTEMAQQHGLKVVVEFFPGSQIMSLADALTLVSLADRPYEVGVNVDLLHLMRSGSTLEDLRAAPDAAILYAQICDAPLEPHLSREVEASAQRCLIGEGDFDVAGFMAALPSHCQMSVEIPREDAILGGQSVTQRAQQAVKSVKQI</sequence>
<dbReference type="InterPro" id="IPR036237">
    <property type="entry name" value="Xyl_isomerase-like_sf"/>
</dbReference>
<gene>
    <name evidence="2" type="ORF">RS24_01145</name>
</gene>
<dbReference type="STRING" id="1397666.RS24_01145"/>
<protein>
    <submittedName>
        <fullName evidence="2">Domain containing protein</fullName>
    </submittedName>
</protein>
<accession>U2XM05</accession>
<organism evidence="2 3">
    <name type="scientific">Candidatus Micropelagius thuwalensis</name>
    <dbReference type="NCBI Taxonomy" id="1397666"/>
    <lineage>
        <taxon>Bacteria</taxon>
        <taxon>Pseudomonadati</taxon>
        <taxon>Pseudomonadota</taxon>
        <taxon>Alphaproteobacteria</taxon>
        <taxon>PS1 clade</taxon>
        <taxon>Candidatus Micropelagius</taxon>
    </lineage>
</organism>
<dbReference type="InterPro" id="IPR050312">
    <property type="entry name" value="IolE/XylAMocC-like"/>
</dbReference>
<dbReference type="PANTHER" id="PTHR12110">
    <property type="entry name" value="HYDROXYPYRUVATE ISOMERASE"/>
    <property type="match status" value="1"/>
</dbReference>
<dbReference type="Pfam" id="PF01261">
    <property type="entry name" value="AP_endonuc_2"/>
    <property type="match status" value="1"/>
</dbReference>
<dbReference type="EMBL" id="AWXE01000004">
    <property type="protein sequence ID" value="ERL46152.1"/>
    <property type="molecule type" value="Genomic_DNA"/>
</dbReference>
<dbReference type="Gene3D" id="3.20.20.150">
    <property type="entry name" value="Divalent-metal-dependent TIM barrel enzymes"/>
    <property type="match status" value="1"/>
</dbReference>
<dbReference type="InterPro" id="IPR013022">
    <property type="entry name" value="Xyl_isomerase-like_TIM-brl"/>
</dbReference>
<name>U2XM05_9PROT</name>
<proteinExistence type="predicted"/>
<dbReference type="Proteomes" id="UP000016762">
    <property type="component" value="Unassembled WGS sequence"/>
</dbReference>
<dbReference type="AlphaFoldDB" id="U2XM05"/>
<dbReference type="PATRIC" id="fig|1397666.3.peg.1033"/>
<feature type="domain" description="Xylose isomerase-like TIM barrel" evidence="1">
    <location>
        <begin position="51"/>
        <end position="249"/>
    </location>
</feature>
<dbReference type="OrthoDB" id="9072761at2"/>
<keyword evidence="3" id="KW-1185">Reference proteome</keyword>
<dbReference type="SUPFAM" id="SSF51658">
    <property type="entry name" value="Xylose isomerase-like"/>
    <property type="match status" value="1"/>
</dbReference>
<evidence type="ECO:0000313" key="2">
    <source>
        <dbReference type="EMBL" id="ERL46152.1"/>
    </source>
</evidence>
<evidence type="ECO:0000313" key="3">
    <source>
        <dbReference type="Proteomes" id="UP000016762"/>
    </source>
</evidence>
<evidence type="ECO:0000259" key="1">
    <source>
        <dbReference type="Pfam" id="PF01261"/>
    </source>
</evidence>
<dbReference type="eggNOG" id="COG1082">
    <property type="taxonomic scope" value="Bacteria"/>
</dbReference>
<dbReference type="PANTHER" id="PTHR12110:SF48">
    <property type="entry name" value="BLL3656 PROTEIN"/>
    <property type="match status" value="1"/>
</dbReference>